<evidence type="ECO:0000256" key="2">
    <source>
        <dbReference type="ARBA" id="ARBA00008520"/>
    </source>
</evidence>
<organism evidence="6 7">
    <name type="scientific">Cellulomonas soli</name>
    <dbReference type="NCBI Taxonomy" id="931535"/>
    <lineage>
        <taxon>Bacteria</taxon>
        <taxon>Bacillati</taxon>
        <taxon>Actinomycetota</taxon>
        <taxon>Actinomycetes</taxon>
        <taxon>Micrococcales</taxon>
        <taxon>Cellulomonadaceae</taxon>
        <taxon>Cellulomonas</taxon>
    </lineage>
</organism>
<feature type="chain" id="PRO_5039152008" evidence="5">
    <location>
        <begin position="22"/>
        <end position="451"/>
    </location>
</feature>
<keyword evidence="7" id="KW-1185">Reference proteome</keyword>
<dbReference type="PANTHER" id="PTHR43649:SF31">
    <property type="entry name" value="SN-GLYCEROL-3-PHOSPHATE-BINDING PERIPLASMIC PROTEIN UGPB"/>
    <property type="match status" value="1"/>
</dbReference>
<comment type="similarity">
    <text evidence="2">Belongs to the bacterial solute-binding protein 1 family.</text>
</comment>
<evidence type="ECO:0000256" key="5">
    <source>
        <dbReference type="SAM" id="SignalP"/>
    </source>
</evidence>
<dbReference type="CDD" id="cd13585">
    <property type="entry name" value="PBP2_TMBP_like"/>
    <property type="match status" value="1"/>
</dbReference>
<name>A0A512PDJ3_9CELL</name>
<dbReference type="GO" id="GO:0030313">
    <property type="term" value="C:cell envelope"/>
    <property type="evidence" value="ECO:0007669"/>
    <property type="project" value="UniProtKB-SubCell"/>
</dbReference>
<dbReference type="InterPro" id="IPR050490">
    <property type="entry name" value="Bact_solute-bd_prot1"/>
</dbReference>
<gene>
    <name evidence="6" type="ORF">CSO01_19940</name>
</gene>
<feature type="signal peptide" evidence="5">
    <location>
        <begin position="1"/>
        <end position="21"/>
    </location>
</feature>
<keyword evidence="3" id="KW-0813">Transport</keyword>
<keyword evidence="4 5" id="KW-0732">Signal</keyword>
<accession>A0A512PDJ3</accession>
<evidence type="ECO:0000313" key="7">
    <source>
        <dbReference type="Proteomes" id="UP000321798"/>
    </source>
</evidence>
<dbReference type="RefSeq" id="WP_179561789.1">
    <property type="nucleotide sequence ID" value="NZ_BAABBJ010000006.1"/>
</dbReference>
<dbReference type="Proteomes" id="UP000321798">
    <property type="component" value="Unassembled WGS sequence"/>
</dbReference>
<dbReference type="PANTHER" id="PTHR43649">
    <property type="entry name" value="ARABINOSE-BINDING PROTEIN-RELATED"/>
    <property type="match status" value="1"/>
</dbReference>
<protein>
    <submittedName>
        <fullName evidence="6">Sugar ABC transporter substrate-binding protein</fullName>
    </submittedName>
</protein>
<dbReference type="InterPro" id="IPR006059">
    <property type="entry name" value="SBP"/>
</dbReference>
<reference evidence="6 7" key="1">
    <citation type="submission" date="2019-07" db="EMBL/GenBank/DDBJ databases">
        <title>Whole genome shotgun sequence of Cellulomonas soli NBRC 109434.</title>
        <authorList>
            <person name="Hosoyama A."/>
            <person name="Uohara A."/>
            <person name="Ohji S."/>
            <person name="Ichikawa N."/>
        </authorList>
    </citation>
    <scope>NUCLEOTIDE SEQUENCE [LARGE SCALE GENOMIC DNA]</scope>
    <source>
        <strain evidence="6 7">NBRC 109434</strain>
    </source>
</reference>
<dbReference type="EMBL" id="BKAL01000006">
    <property type="protein sequence ID" value="GEP69279.1"/>
    <property type="molecule type" value="Genomic_DNA"/>
</dbReference>
<dbReference type="Pfam" id="PF01547">
    <property type="entry name" value="SBP_bac_1"/>
    <property type="match status" value="1"/>
</dbReference>
<dbReference type="AlphaFoldDB" id="A0A512PDJ3"/>
<dbReference type="Gene3D" id="3.40.190.10">
    <property type="entry name" value="Periplasmic binding protein-like II"/>
    <property type="match status" value="1"/>
</dbReference>
<sequence length="451" mass="48191">MNTRKITLAALAAFAVIAPLAACSGGGDDGAADGKTQVTWWTWDDKQALSYGKCEQPFEEANPTIDVKIEQYAWDDYWTKITAGFVGGNAPDAFQNHPSYYPEFADQGQLLALGDYIEADGFDMSQYAVGLNTWGEYKDGEVYGLPKDWSTIAFFYNTDMVAEAGLTADDLGSMTWNPTDGGTFEQVVARLTVDANGVRGDEPGFDKENVAVYGMSTLTGGGINGQDTWAQFAPTTGWTLADEQNWPTTFQYSDPDFVATAEWIMSLVDKGYTPGYGEVTVGTAEQLGSKTTAMVQAGSWNVTTMANLDGVPVATAPSVIGPEGTRAALSGSMADSIWAGSKVQDQTWKWISYMGTEECQTLAGADGTFLPSIPAAMDASEATLAEQGVDLSAFTVQLKDDTLWEAPLYSGGTEIESVVNPMSESFWSGAADSSIFAEMDAQSQEILASNG</sequence>
<evidence type="ECO:0000256" key="4">
    <source>
        <dbReference type="ARBA" id="ARBA00022729"/>
    </source>
</evidence>
<comment type="caution">
    <text evidence="6">The sequence shown here is derived from an EMBL/GenBank/DDBJ whole genome shotgun (WGS) entry which is preliminary data.</text>
</comment>
<dbReference type="SUPFAM" id="SSF53850">
    <property type="entry name" value="Periplasmic binding protein-like II"/>
    <property type="match status" value="1"/>
</dbReference>
<evidence type="ECO:0000256" key="1">
    <source>
        <dbReference type="ARBA" id="ARBA00004196"/>
    </source>
</evidence>
<evidence type="ECO:0000256" key="3">
    <source>
        <dbReference type="ARBA" id="ARBA00022448"/>
    </source>
</evidence>
<proteinExistence type="inferred from homology"/>
<comment type="subcellular location">
    <subcellularLocation>
        <location evidence="1">Cell envelope</location>
    </subcellularLocation>
</comment>
<evidence type="ECO:0000313" key="6">
    <source>
        <dbReference type="EMBL" id="GEP69279.1"/>
    </source>
</evidence>